<accession>A0A6L9UA22</accession>
<dbReference type="InterPro" id="IPR018060">
    <property type="entry name" value="HTH_AraC"/>
</dbReference>
<protein>
    <submittedName>
        <fullName evidence="5">Helix-turn-helix domain-containing protein</fullName>
    </submittedName>
</protein>
<dbReference type="AlphaFoldDB" id="A0A6L9UA22"/>
<dbReference type="GO" id="GO:0003700">
    <property type="term" value="F:DNA-binding transcription factor activity"/>
    <property type="evidence" value="ECO:0007669"/>
    <property type="project" value="InterPro"/>
</dbReference>
<dbReference type="RefSeq" id="WP_163990549.1">
    <property type="nucleotide sequence ID" value="NZ_WUEY01000014.1"/>
</dbReference>
<comment type="caution">
    <text evidence="5">The sequence shown here is derived from an EMBL/GenBank/DDBJ whole genome shotgun (WGS) entry which is preliminary data.</text>
</comment>
<evidence type="ECO:0000256" key="1">
    <source>
        <dbReference type="ARBA" id="ARBA00023015"/>
    </source>
</evidence>
<keyword evidence="1" id="KW-0805">Transcription regulation</keyword>
<dbReference type="PROSITE" id="PS01124">
    <property type="entry name" value="HTH_ARAC_FAMILY_2"/>
    <property type="match status" value="1"/>
</dbReference>
<keyword evidence="3" id="KW-0804">Transcription</keyword>
<keyword evidence="2" id="KW-0238">DNA-binding</keyword>
<gene>
    <name evidence="5" type="ORF">GR212_24790</name>
</gene>
<dbReference type="SUPFAM" id="SSF46689">
    <property type="entry name" value="Homeodomain-like"/>
    <property type="match status" value="2"/>
</dbReference>
<dbReference type="InterPro" id="IPR050204">
    <property type="entry name" value="AraC_XylS_family_regulators"/>
</dbReference>
<reference evidence="5 6" key="1">
    <citation type="submission" date="2019-12" db="EMBL/GenBank/DDBJ databases">
        <title>Rhizobium genotypes associated with high levels of biological nitrogen fixation by grain legumes in a temperate-maritime cropping system.</title>
        <authorList>
            <person name="Maluk M."/>
            <person name="Francesc Ferrando Molina F."/>
            <person name="Lopez Del Egido L."/>
            <person name="Lafos M."/>
            <person name="Langarica-Fuentes A."/>
            <person name="Gebre Yohannes G."/>
            <person name="Young M.W."/>
            <person name="Martin P."/>
            <person name="Gantlett R."/>
            <person name="Kenicer G."/>
            <person name="Hawes C."/>
            <person name="Begg G.S."/>
            <person name="Quilliam R.S."/>
            <person name="Squire G.R."/>
            <person name="Poole P.S."/>
            <person name="Young P.W."/>
            <person name="Iannetta P.M."/>
            <person name="James E.K."/>
        </authorList>
    </citation>
    <scope>NUCLEOTIDE SEQUENCE [LARGE SCALE GENOMIC DNA]</scope>
    <source>
        <strain evidence="5 6">JHI1118</strain>
    </source>
</reference>
<dbReference type="PANTHER" id="PTHR46796:SF14">
    <property type="entry name" value="TRANSCRIPTIONAL REGULATORY PROTEIN"/>
    <property type="match status" value="1"/>
</dbReference>
<evidence type="ECO:0000313" key="6">
    <source>
        <dbReference type="Proteomes" id="UP000483035"/>
    </source>
</evidence>
<evidence type="ECO:0000256" key="3">
    <source>
        <dbReference type="ARBA" id="ARBA00023163"/>
    </source>
</evidence>
<dbReference type="SMART" id="SM00342">
    <property type="entry name" value="HTH_ARAC"/>
    <property type="match status" value="1"/>
</dbReference>
<organism evidence="5 6">
    <name type="scientific">Rhizobium lusitanum</name>
    <dbReference type="NCBI Taxonomy" id="293958"/>
    <lineage>
        <taxon>Bacteria</taxon>
        <taxon>Pseudomonadati</taxon>
        <taxon>Pseudomonadota</taxon>
        <taxon>Alphaproteobacteria</taxon>
        <taxon>Hyphomicrobiales</taxon>
        <taxon>Rhizobiaceae</taxon>
        <taxon>Rhizobium/Agrobacterium group</taxon>
        <taxon>Rhizobium</taxon>
    </lineage>
</organism>
<name>A0A6L9UA22_9HYPH</name>
<dbReference type="EMBL" id="WUEY01000014">
    <property type="protein sequence ID" value="NEI72783.1"/>
    <property type="molecule type" value="Genomic_DNA"/>
</dbReference>
<dbReference type="Gene3D" id="1.10.10.60">
    <property type="entry name" value="Homeodomain-like"/>
    <property type="match status" value="2"/>
</dbReference>
<evidence type="ECO:0000256" key="2">
    <source>
        <dbReference type="ARBA" id="ARBA00023125"/>
    </source>
</evidence>
<evidence type="ECO:0000259" key="4">
    <source>
        <dbReference type="PROSITE" id="PS01124"/>
    </source>
</evidence>
<dbReference type="InterPro" id="IPR009057">
    <property type="entry name" value="Homeodomain-like_sf"/>
</dbReference>
<dbReference type="Proteomes" id="UP000483035">
    <property type="component" value="Unassembled WGS sequence"/>
</dbReference>
<dbReference type="PANTHER" id="PTHR46796">
    <property type="entry name" value="HTH-TYPE TRANSCRIPTIONAL ACTIVATOR RHAS-RELATED"/>
    <property type="match status" value="1"/>
</dbReference>
<proteinExistence type="predicted"/>
<dbReference type="Pfam" id="PF12833">
    <property type="entry name" value="HTH_18"/>
    <property type="match status" value="1"/>
</dbReference>
<dbReference type="GO" id="GO:0043565">
    <property type="term" value="F:sequence-specific DNA binding"/>
    <property type="evidence" value="ECO:0007669"/>
    <property type="project" value="InterPro"/>
</dbReference>
<feature type="domain" description="HTH araC/xylS-type" evidence="4">
    <location>
        <begin position="202"/>
        <end position="300"/>
    </location>
</feature>
<evidence type="ECO:0000313" key="5">
    <source>
        <dbReference type="EMBL" id="NEI72783.1"/>
    </source>
</evidence>
<sequence>MTDTGAYGENLGSRFELQNVPTILSRNVKRGSLALTEIRGNDPIPFCSKPIPIENAYLVAIQKRDYPNHLYWEDGKQYPVQNLRAGQTLLYDLRRDPVVLMDKPFHSIHFYLPSDVLDKVAEEASAPKISELAYKPGCGYDDPTMVNLMSAAATAFTNPEEVPQLFVDHIALAMASHIASTYGGLVPGSHVAKGGLAPWQKKRAKELIESRLDGDLELEDLARECGLSKRHFCRAFRQSTGQSPHEWFQLRRIDRAKDLLLDRDKSLAEVGILSGFSDQSHFTRVFMQYVGTTPGVWRRNRCE</sequence>